<dbReference type="NCBIfam" id="TIGR01552">
    <property type="entry name" value="phd_fam"/>
    <property type="match status" value="1"/>
</dbReference>
<dbReference type="EMBL" id="BAAAHD010000023">
    <property type="protein sequence ID" value="GAA0563589.1"/>
    <property type="molecule type" value="Genomic_DNA"/>
</dbReference>
<evidence type="ECO:0000256" key="2">
    <source>
        <dbReference type="RuleBase" id="RU362080"/>
    </source>
</evidence>
<dbReference type="SUPFAM" id="SSF143120">
    <property type="entry name" value="YefM-like"/>
    <property type="match status" value="1"/>
</dbReference>
<comment type="function">
    <text evidence="2">Antitoxin component of a type II toxin-antitoxin (TA) system.</text>
</comment>
<comment type="caution">
    <text evidence="3">The sequence shown here is derived from an EMBL/GenBank/DDBJ whole genome shotgun (WGS) entry which is preliminary data.</text>
</comment>
<evidence type="ECO:0000256" key="1">
    <source>
        <dbReference type="ARBA" id="ARBA00009981"/>
    </source>
</evidence>
<proteinExistence type="inferred from homology"/>
<evidence type="ECO:0000313" key="3">
    <source>
        <dbReference type="EMBL" id="GAA0563589.1"/>
    </source>
</evidence>
<comment type="similarity">
    <text evidence="1 2">Belongs to the phD/YefM antitoxin family.</text>
</comment>
<dbReference type="Pfam" id="PF02604">
    <property type="entry name" value="PhdYeFM_antitox"/>
    <property type="match status" value="1"/>
</dbReference>
<dbReference type="Proteomes" id="UP001501427">
    <property type="component" value="Unassembled WGS sequence"/>
</dbReference>
<protein>
    <recommendedName>
        <fullName evidence="2">Antitoxin</fullName>
    </recommendedName>
</protein>
<sequence length="69" mass="7653">MTVGTLGPVSTERLATNELRAQLGRRIDNAHFKGEHVIVDKNGEPRAVLVPYDWWQDKQDQASAGLTPP</sequence>
<accession>A0ABN1EC58</accession>
<organism evidence="3 4">
    <name type="scientific">Actinomadura livida</name>
    <dbReference type="NCBI Taxonomy" id="79909"/>
    <lineage>
        <taxon>Bacteria</taxon>
        <taxon>Bacillati</taxon>
        <taxon>Actinomycetota</taxon>
        <taxon>Actinomycetes</taxon>
        <taxon>Streptosporangiales</taxon>
        <taxon>Thermomonosporaceae</taxon>
        <taxon>Actinomadura</taxon>
    </lineage>
</organism>
<dbReference type="InterPro" id="IPR036165">
    <property type="entry name" value="YefM-like_sf"/>
</dbReference>
<reference evidence="3 4" key="1">
    <citation type="journal article" date="2019" name="Int. J. Syst. Evol. Microbiol.">
        <title>The Global Catalogue of Microorganisms (GCM) 10K type strain sequencing project: providing services to taxonomists for standard genome sequencing and annotation.</title>
        <authorList>
            <consortium name="The Broad Institute Genomics Platform"/>
            <consortium name="The Broad Institute Genome Sequencing Center for Infectious Disease"/>
            <person name="Wu L."/>
            <person name="Ma J."/>
        </authorList>
    </citation>
    <scope>NUCLEOTIDE SEQUENCE [LARGE SCALE GENOMIC DNA]</scope>
    <source>
        <strain evidence="3 4">JCM 10667</strain>
    </source>
</reference>
<name>A0ABN1EC58_9ACTN</name>
<dbReference type="InterPro" id="IPR006442">
    <property type="entry name" value="Antitoxin_Phd/YefM"/>
</dbReference>
<keyword evidence="4" id="KW-1185">Reference proteome</keyword>
<dbReference type="Gene3D" id="3.40.1620.10">
    <property type="entry name" value="YefM-like domain"/>
    <property type="match status" value="1"/>
</dbReference>
<evidence type="ECO:0000313" key="4">
    <source>
        <dbReference type="Proteomes" id="UP001501427"/>
    </source>
</evidence>
<gene>
    <name evidence="3" type="ORF">GCM10009546_27300</name>
</gene>